<name>A0A830I670_9CHLO</name>
<feature type="compositionally biased region" description="Low complexity" evidence="1">
    <location>
        <begin position="137"/>
        <end position="152"/>
    </location>
</feature>
<gene>
    <name evidence="3" type="ORF">PPROV_001126700</name>
</gene>
<dbReference type="Pfam" id="PF08325">
    <property type="entry name" value="WLM"/>
    <property type="match status" value="1"/>
</dbReference>
<reference evidence="3" key="1">
    <citation type="submission" date="2020-10" db="EMBL/GenBank/DDBJ databases">
        <title>Unveiling of a novel bifunctional photoreceptor, Dualchrome1, isolated from a cosmopolitan green alga.</title>
        <authorList>
            <person name="Suzuki S."/>
            <person name="Kawachi M."/>
        </authorList>
    </citation>
    <scope>NUCLEOTIDE SEQUENCE</scope>
    <source>
        <strain evidence="3">NIES 2893</strain>
    </source>
</reference>
<feature type="compositionally biased region" description="Low complexity" evidence="1">
    <location>
        <begin position="338"/>
        <end position="351"/>
    </location>
</feature>
<dbReference type="PANTHER" id="PTHR47796:SF1">
    <property type="entry name" value="OS08G0500800 PROTEIN"/>
    <property type="match status" value="1"/>
</dbReference>
<organism evidence="3 4">
    <name type="scientific">Pycnococcus provasolii</name>
    <dbReference type="NCBI Taxonomy" id="41880"/>
    <lineage>
        <taxon>Eukaryota</taxon>
        <taxon>Viridiplantae</taxon>
        <taxon>Chlorophyta</taxon>
        <taxon>Pseudoscourfieldiophyceae</taxon>
        <taxon>Pseudoscourfieldiales</taxon>
        <taxon>Pycnococcaceae</taxon>
        <taxon>Pycnococcus</taxon>
    </lineage>
</organism>
<dbReference type="Proteomes" id="UP000660262">
    <property type="component" value="Unassembled WGS sequence"/>
</dbReference>
<dbReference type="EMBL" id="BNJQ01000043">
    <property type="protein sequence ID" value="GHP12539.1"/>
    <property type="molecule type" value="Genomic_DNA"/>
</dbReference>
<protein>
    <recommendedName>
        <fullName evidence="2">WLM domain-containing protein</fullName>
    </recommendedName>
</protein>
<dbReference type="AlphaFoldDB" id="A0A830I670"/>
<proteinExistence type="predicted"/>
<accession>A0A830I670</accession>
<sequence>MSDSALLPLHTVLTIQFKATSVALPSSLTLSSSLYSLASYLSVYLQLDARTLALYVKGGSRIDLASYVLHDKDDSGTRIDSVVNLRENFPPKKPIKALLTGSSTEDIVNMSKDEAKFAALANVTMSPDQERRRAARRAGIAATASSSSANTNTNTNAEYMFGELKVLQYADGVVNPPPEKAMELLRQLAEDSGVRAVMQKHKYKVNLLSEMHPEGKVGVSEVCVLGYNVNQGQEISLRLRTDDLRGFRRLRDIKLTLMHELAHNEYREHDENFKTLNSLLVRELEGLDWRAGHARTLGGTSRSRPGSGEGWLYQPGDEDANLSKDGRTVGGDAPTTGASAAASAAAAAMRRAAQEQDGDAMNE</sequence>
<evidence type="ECO:0000313" key="3">
    <source>
        <dbReference type="EMBL" id="GHP12539.1"/>
    </source>
</evidence>
<feature type="region of interest" description="Disordered" evidence="1">
    <location>
        <begin position="295"/>
        <end position="363"/>
    </location>
</feature>
<keyword evidence="4" id="KW-1185">Reference proteome</keyword>
<evidence type="ECO:0000259" key="2">
    <source>
        <dbReference type="PROSITE" id="PS51397"/>
    </source>
</evidence>
<dbReference type="OrthoDB" id="49605at2759"/>
<comment type="caution">
    <text evidence="3">The sequence shown here is derived from an EMBL/GenBank/DDBJ whole genome shotgun (WGS) entry which is preliminary data.</text>
</comment>
<dbReference type="PROSITE" id="PS51397">
    <property type="entry name" value="WLM"/>
    <property type="match status" value="1"/>
</dbReference>
<evidence type="ECO:0000313" key="4">
    <source>
        <dbReference type="Proteomes" id="UP000660262"/>
    </source>
</evidence>
<feature type="domain" description="WLM" evidence="2">
    <location>
        <begin position="152"/>
        <end position="353"/>
    </location>
</feature>
<evidence type="ECO:0000256" key="1">
    <source>
        <dbReference type="SAM" id="MobiDB-lite"/>
    </source>
</evidence>
<feature type="region of interest" description="Disordered" evidence="1">
    <location>
        <begin position="128"/>
        <end position="152"/>
    </location>
</feature>
<dbReference type="PANTHER" id="PTHR47796">
    <property type="entry name" value="ZINC METALLOPROTEINASE-LIKE PROTEIN"/>
    <property type="match status" value="1"/>
</dbReference>
<dbReference type="InterPro" id="IPR013536">
    <property type="entry name" value="WLM_dom"/>
</dbReference>